<keyword evidence="6" id="KW-1185">Reference proteome</keyword>
<dbReference type="Pfam" id="PF00175">
    <property type="entry name" value="NAD_binding_1"/>
    <property type="match status" value="1"/>
</dbReference>
<dbReference type="InterPro" id="IPR039261">
    <property type="entry name" value="FNR_nucleotide-bd"/>
</dbReference>
<dbReference type="CDD" id="cd06195">
    <property type="entry name" value="FNR1"/>
    <property type="match status" value="1"/>
</dbReference>
<dbReference type="InterPro" id="IPR017938">
    <property type="entry name" value="Riboflavin_synthase-like_b-brl"/>
</dbReference>
<dbReference type="EC" id="1.18.1.2" evidence="2"/>
<evidence type="ECO:0000313" key="5">
    <source>
        <dbReference type="EMBL" id="TWU23086.1"/>
    </source>
</evidence>
<comment type="similarity">
    <text evidence="1">Belongs to the ferredoxin--NADP reductase type 1 family.</text>
</comment>
<dbReference type="InterPro" id="IPR017927">
    <property type="entry name" value="FAD-bd_FR_type"/>
</dbReference>
<dbReference type="InterPro" id="IPR001433">
    <property type="entry name" value="OxRdtase_FAD/NAD-bd"/>
</dbReference>
<dbReference type="GO" id="GO:0000166">
    <property type="term" value="F:nucleotide binding"/>
    <property type="evidence" value="ECO:0007669"/>
    <property type="project" value="UniProtKB-KW"/>
</dbReference>
<dbReference type="PANTHER" id="PTHR47878:SF2">
    <property type="entry name" value="OXIDOREDUCTASE FAD_NAD(P)-BINDING DOMAIN PROTEIN"/>
    <property type="match status" value="1"/>
</dbReference>
<comment type="caution">
    <text evidence="5">The sequence shown here is derived from an EMBL/GenBank/DDBJ whole genome shotgun (WGS) entry which is preliminary data.</text>
</comment>
<dbReference type="Gene3D" id="2.40.30.10">
    <property type="entry name" value="Translation factors"/>
    <property type="match status" value="1"/>
</dbReference>
<dbReference type="PANTHER" id="PTHR47878">
    <property type="entry name" value="OXIDOREDUCTASE FAD/NAD(P)-BINDING DOMAIN PROTEIN"/>
    <property type="match status" value="1"/>
</dbReference>
<evidence type="ECO:0000256" key="1">
    <source>
        <dbReference type="ARBA" id="ARBA00008312"/>
    </source>
</evidence>
<dbReference type="GO" id="GO:0004324">
    <property type="term" value="F:ferredoxin-NADP+ reductase activity"/>
    <property type="evidence" value="ECO:0007669"/>
    <property type="project" value="UniProtKB-EC"/>
</dbReference>
<proteinExistence type="inferred from homology"/>
<evidence type="ECO:0000259" key="4">
    <source>
        <dbReference type="PROSITE" id="PS51384"/>
    </source>
</evidence>
<keyword evidence="5" id="KW-0560">Oxidoreductase</keyword>
<sequence length="336" mass="37213">MAFPFSIHGGEFALSETIDSVPLTAEQIGGLREKHYNATIIERIDSHAELSRFRIRPDKAFPDFVPGQYVTLGLGNWEPRVAGAQAENLAVGKQSKVVQRAYSISCPMLDDAGNLAAVNSIDYLEFYVTLVRQSDSPDKAAPALTPRLFCQNAGDRLLIGKRIVGHYTLGPSVKPDETVLLLGTGTGEAPHNAMVTELLANNHRGRILNVTCVRNRKDLAYTTQHDQLMQAFPQYRYLAVTTRDPENLDSNHPHYVGKQYIQELFVSGRLAELADDPLDPKRTHVFLCGNPAMIGYVPPGTEPPVNPGMLPLLKHAGFQDAHDYHGPGSIRFEKYW</sequence>
<dbReference type="SUPFAM" id="SSF63380">
    <property type="entry name" value="Riboflavin synthase domain-like"/>
    <property type="match status" value="1"/>
</dbReference>
<dbReference type="OrthoDB" id="9784483at2"/>
<name>A0A5C6CIR8_9BACT</name>
<dbReference type="AlphaFoldDB" id="A0A5C6CIR8"/>
<accession>A0A5C6CIR8</accession>
<dbReference type="Gene3D" id="3.40.50.80">
    <property type="entry name" value="Nucleotide-binding domain of ferredoxin-NADP reductase (FNR) module"/>
    <property type="match status" value="1"/>
</dbReference>
<dbReference type="EMBL" id="SJPT01000004">
    <property type="protein sequence ID" value="TWU23086.1"/>
    <property type="molecule type" value="Genomic_DNA"/>
</dbReference>
<dbReference type="InterPro" id="IPR033892">
    <property type="entry name" value="FNR_bac"/>
</dbReference>
<dbReference type="Proteomes" id="UP000316304">
    <property type="component" value="Unassembled WGS sequence"/>
</dbReference>
<evidence type="ECO:0000256" key="2">
    <source>
        <dbReference type="ARBA" id="ARBA00013223"/>
    </source>
</evidence>
<evidence type="ECO:0000313" key="6">
    <source>
        <dbReference type="Proteomes" id="UP000316304"/>
    </source>
</evidence>
<reference evidence="5 6" key="1">
    <citation type="submission" date="2019-02" db="EMBL/GenBank/DDBJ databases">
        <title>Deep-cultivation of Planctomycetes and their phenomic and genomic characterization uncovers novel biology.</title>
        <authorList>
            <person name="Wiegand S."/>
            <person name="Jogler M."/>
            <person name="Boedeker C."/>
            <person name="Pinto D."/>
            <person name="Vollmers J."/>
            <person name="Rivas-Marin E."/>
            <person name="Kohn T."/>
            <person name="Peeters S.H."/>
            <person name="Heuer A."/>
            <person name="Rast P."/>
            <person name="Oberbeckmann S."/>
            <person name="Bunk B."/>
            <person name="Jeske O."/>
            <person name="Meyerdierks A."/>
            <person name="Storesund J.E."/>
            <person name="Kallscheuer N."/>
            <person name="Luecker S."/>
            <person name="Lage O.M."/>
            <person name="Pohl T."/>
            <person name="Merkel B.J."/>
            <person name="Hornburger P."/>
            <person name="Mueller R.-W."/>
            <person name="Bruemmer F."/>
            <person name="Labrenz M."/>
            <person name="Spormann A.M."/>
            <person name="Op Den Camp H."/>
            <person name="Overmann J."/>
            <person name="Amann R."/>
            <person name="Jetten M.S.M."/>
            <person name="Mascher T."/>
            <person name="Medema M.H."/>
            <person name="Devos D.P."/>
            <person name="Kaster A.-K."/>
            <person name="Ovreas L."/>
            <person name="Rohde M."/>
            <person name="Galperin M.Y."/>
            <person name="Jogler C."/>
        </authorList>
    </citation>
    <scope>NUCLEOTIDE SEQUENCE [LARGE SCALE GENOMIC DNA]</scope>
    <source>
        <strain evidence="5 6">Pla52o</strain>
    </source>
</reference>
<dbReference type="SUPFAM" id="SSF52343">
    <property type="entry name" value="Ferredoxin reductase-like, C-terminal NADP-linked domain"/>
    <property type="match status" value="1"/>
</dbReference>
<dbReference type="PROSITE" id="PS51384">
    <property type="entry name" value="FAD_FR"/>
    <property type="match status" value="1"/>
</dbReference>
<evidence type="ECO:0000256" key="3">
    <source>
        <dbReference type="ARBA" id="ARBA00022741"/>
    </source>
</evidence>
<keyword evidence="3" id="KW-0547">Nucleotide-binding</keyword>
<organism evidence="5 6">
    <name type="scientific">Novipirellula galeiformis</name>
    <dbReference type="NCBI Taxonomy" id="2528004"/>
    <lineage>
        <taxon>Bacteria</taxon>
        <taxon>Pseudomonadati</taxon>
        <taxon>Planctomycetota</taxon>
        <taxon>Planctomycetia</taxon>
        <taxon>Pirellulales</taxon>
        <taxon>Pirellulaceae</taxon>
        <taxon>Novipirellula</taxon>
    </lineage>
</organism>
<feature type="domain" description="FAD-binding FR-type" evidence="4">
    <location>
        <begin position="33"/>
        <end position="170"/>
    </location>
</feature>
<protein>
    <recommendedName>
        <fullName evidence="2">ferredoxin--NADP(+) reductase</fullName>
        <ecNumber evidence="2">1.18.1.2</ecNumber>
    </recommendedName>
</protein>
<dbReference type="InterPro" id="IPR051930">
    <property type="entry name" value="FNR_type-1"/>
</dbReference>
<gene>
    <name evidence="5" type="primary">fpr</name>
    <name evidence="5" type="ORF">Pla52o_26200</name>
</gene>